<name>A0A0F9VUE7_9ZZZZ</name>
<organism evidence="1">
    <name type="scientific">marine sediment metagenome</name>
    <dbReference type="NCBI Taxonomy" id="412755"/>
    <lineage>
        <taxon>unclassified sequences</taxon>
        <taxon>metagenomes</taxon>
        <taxon>ecological metagenomes</taxon>
    </lineage>
</organism>
<dbReference type="AlphaFoldDB" id="A0A0F9VUE7"/>
<comment type="caution">
    <text evidence="1">The sequence shown here is derived from an EMBL/GenBank/DDBJ whole genome shotgun (WGS) entry which is preliminary data.</text>
</comment>
<reference evidence="1" key="1">
    <citation type="journal article" date="2015" name="Nature">
        <title>Complex archaea that bridge the gap between prokaryotes and eukaryotes.</title>
        <authorList>
            <person name="Spang A."/>
            <person name="Saw J.H."/>
            <person name="Jorgensen S.L."/>
            <person name="Zaremba-Niedzwiedzka K."/>
            <person name="Martijn J."/>
            <person name="Lind A.E."/>
            <person name="van Eijk R."/>
            <person name="Schleper C."/>
            <person name="Guy L."/>
            <person name="Ettema T.J."/>
        </authorList>
    </citation>
    <scope>NUCLEOTIDE SEQUENCE</scope>
</reference>
<evidence type="ECO:0000313" key="1">
    <source>
        <dbReference type="EMBL" id="KKN77091.1"/>
    </source>
</evidence>
<gene>
    <name evidence="1" type="ORF">LCGC14_0364320</name>
</gene>
<sequence>MELYEIAVDTQPSLTLPWDETRLMPVGDVQAGASGADIDKFKRHIDWGMKQGAYFISMGDMVDMPSPSGRRKIKNADFYDSVMDDLTDAAERHLEEILSIVRGTEGRWLGWLEGHHYWDFGGGVTTDTILAQKTKAPFLGTCSIVQLKFNDGNKHGIKCQIWSHHGEGSGMTMAAPLNKLERMMSRFPTVDIFILGHYSRKAGYPVDALVPVFGKRPKLVAKRRILAVTGGFAKGYEAGSRRNGRAGGSYVEAAMMPPTNLGGVVIYIRPVHSGGESRLDLNISL</sequence>
<proteinExistence type="predicted"/>
<accession>A0A0F9VUE7</accession>
<evidence type="ECO:0008006" key="2">
    <source>
        <dbReference type="Google" id="ProtNLM"/>
    </source>
</evidence>
<protein>
    <recommendedName>
        <fullName evidence="2">Calcineurin-like phosphoesterase domain-containing protein</fullName>
    </recommendedName>
</protein>
<dbReference type="EMBL" id="LAZR01000285">
    <property type="protein sequence ID" value="KKN77091.1"/>
    <property type="molecule type" value="Genomic_DNA"/>
</dbReference>